<evidence type="ECO:0000256" key="5">
    <source>
        <dbReference type="ARBA" id="ARBA00022643"/>
    </source>
</evidence>
<evidence type="ECO:0000256" key="6">
    <source>
        <dbReference type="ARBA" id="ARBA00022741"/>
    </source>
</evidence>
<evidence type="ECO:0000313" key="13">
    <source>
        <dbReference type="Proteomes" id="UP000248863"/>
    </source>
</evidence>
<evidence type="ECO:0000256" key="3">
    <source>
        <dbReference type="ARBA" id="ARBA00022575"/>
    </source>
</evidence>
<dbReference type="Proteomes" id="UP000248863">
    <property type="component" value="Unassembled WGS sequence"/>
</dbReference>
<dbReference type="RefSeq" id="WP_111360509.1">
    <property type="nucleotide sequence ID" value="NZ_NHSK01000030.1"/>
</dbReference>
<comment type="similarity">
    <text evidence="2">Belongs to the nitronate monooxygenase family. NMO class I subfamily.</text>
</comment>
<keyword evidence="13" id="KW-1185">Reference proteome</keyword>
<keyword evidence="12" id="KW-0223">Dioxygenase</keyword>
<dbReference type="AlphaFoldDB" id="A0A327JTY5"/>
<dbReference type="InterPro" id="IPR004136">
    <property type="entry name" value="NMO"/>
</dbReference>
<evidence type="ECO:0000256" key="2">
    <source>
        <dbReference type="ARBA" id="ARBA00009881"/>
    </source>
</evidence>
<organism evidence="12 13">
    <name type="scientific">Rhodoplanes elegans</name>
    <dbReference type="NCBI Taxonomy" id="29408"/>
    <lineage>
        <taxon>Bacteria</taxon>
        <taxon>Pseudomonadati</taxon>
        <taxon>Pseudomonadota</taxon>
        <taxon>Alphaproteobacteria</taxon>
        <taxon>Hyphomicrobiales</taxon>
        <taxon>Nitrobacteraceae</taxon>
        <taxon>Rhodoplanes</taxon>
    </lineage>
</organism>
<comment type="cofactor">
    <cofactor evidence="1">
        <name>FMN</name>
        <dbReference type="ChEBI" id="CHEBI:58210"/>
    </cofactor>
</comment>
<dbReference type="PANTHER" id="PTHR42747">
    <property type="entry name" value="NITRONATE MONOOXYGENASE-RELATED"/>
    <property type="match status" value="1"/>
</dbReference>
<keyword evidence="6" id="KW-0547">Nucleotide-binding</keyword>
<dbReference type="OrthoDB" id="9778912at2"/>
<accession>A0A327JTY5</accession>
<keyword evidence="3" id="KW-0216">Detoxification</keyword>
<dbReference type="CDD" id="cd04730">
    <property type="entry name" value="NPD_like"/>
    <property type="match status" value="1"/>
</dbReference>
<evidence type="ECO:0000256" key="10">
    <source>
        <dbReference type="ARBA" id="ARBA00049401"/>
    </source>
</evidence>
<name>A0A327JTY5_9BRAD</name>
<dbReference type="GO" id="GO:0051213">
    <property type="term" value="F:dioxygenase activity"/>
    <property type="evidence" value="ECO:0007669"/>
    <property type="project" value="UniProtKB-KW"/>
</dbReference>
<dbReference type="GO" id="GO:0018580">
    <property type="term" value="F:nitronate monooxygenase activity"/>
    <property type="evidence" value="ECO:0007669"/>
    <property type="project" value="InterPro"/>
</dbReference>
<evidence type="ECO:0000256" key="8">
    <source>
        <dbReference type="ARBA" id="ARBA00023033"/>
    </source>
</evidence>
<evidence type="ECO:0000256" key="11">
    <source>
        <dbReference type="ARBA" id="ARBA00067136"/>
    </source>
</evidence>
<reference evidence="12 13" key="1">
    <citation type="submission" date="2017-07" db="EMBL/GenBank/DDBJ databases">
        <title>Draft Genome Sequences of Select Purple Nonsulfur Bacteria.</title>
        <authorList>
            <person name="Lasarre B."/>
            <person name="Mckinlay J.B."/>
        </authorList>
    </citation>
    <scope>NUCLEOTIDE SEQUENCE [LARGE SCALE GENOMIC DNA]</scope>
    <source>
        <strain evidence="12 13">DSM 11907</strain>
    </source>
</reference>
<keyword evidence="5" id="KW-0288">FMN</keyword>
<dbReference type="InterPro" id="IPR013785">
    <property type="entry name" value="Aldolase_TIM"/>
</dbReference>
<protein>
    <recommendedName>
        <fullName evidence="11">Nitronate monooxygenase</fullName>
    </recommendedName>
    <alternativeName>
        <fullName evidence="9">Propionate 3-nitronate monooxygenase</fullName>
    </alternativeName>
</protein>
<proteinExistence type="inferred from homology"/>
<dbReference type="PANTHER" id="PTHR42747:SF3">
    <property type="entry name" value="NITRONATE MONOOXYGENASE-RELATED"/>
    <property type="match status" value="1"/>
</dbReference>
<evidence type="ECO:0000313" key="12">
    <source>
        <dbReference type="EMBL" id="RAI29065.1"/>
    </source>
</evidence>
<dbReference type="SUPFAM" id="SSF51412">
    <property type="entry name" value="Inosine monophosphate dehydrogenase (IMPDH)"/>
    <property type="match status" value="1"/>
</dbReference>
<evidence type="ECO:0000256" key="1">
    <source>
        <dbReference type="ARBA" id="ARBA00001917"/>
    </source>
</evidence>
<dbReference type="Gene3D" id="3.20.20.70">
    <property type="entry name" value="Aldolase class I"/>
    <property type="match status" value="1"/>
</dbReference>
<dbReference type="Pfam" id="PF03060">
    <property type="entry name" value="NMO"/>
    <property type="match status" value="1"/>
</dbReference>
<keyword evidence="4" id="KW-0285">Flavoprotein</keyword>
<dbReference type="FunFam" id="3.20.20.70:FF:000154">
    <property type="entry name" value="Probable nitronate monooxygenase"/>
    <property type="match status" value="1"/>
</dbReference>
<keyword evidence="8" id="KW-0503">Monooxygenase</keyword>
<sequence>MGFVESKIPIVQAPMVGSGAALAAAVCKAGGIGSLACAALSPDQAREAVAAVRAAAGRDAPLNLNFFCHQAPAFDPETQRRWIETLAPYYAEIGLDIAKAGAGPGRAPFDAAMCEVVEETRPPIVSFHFGLPAPALLDRVKATGAQVWSSATTVREARWLRDRGVDAVIAQGLEAGGHRGMFLDTDIGAQPGLFALLPQVVDAVDVPVIAAGGIADGRGIAAALQLGARAVQIGTGYLLTPQAGRSALHRKALERATDDATRLTNLYTGRPARGIATRLMREIGPISAAAPAFPLATGAVDPVRLAFEAQGRDDLSVLWSGEAAALARAEDAETLTRRLWDEARSRLAEMARAWS</sequence>
<comment type="caution">
    <text evidence="12">The sequence shown here is derived from an EMBL/GenBank/DDBJ whole genome shotgun (WGS) entry which is preliminary data.</text>
</comment>
<evidence type="ECO:0000256" key="9">
    <source>
        <dbReference type="ARBA" id="ARBA00031155"/>
    </source>
</evidence>
<dbReference type="EMBL" id="NPEU01000713">
    <property type="protein sequence ID" value="RAI29065.1"/>
    <property type="molecule type" value="Genomic_DNA"/>
</dbReference>
<dbReference type="GO" id="GO:0000166">
    <property type="term" value="F:nucleotide binding"/>
    <property type="evidence" value="ECO:0007669"/>
    <property type="project" value="UniProtKB-KW"/>
</dbReference>
<gene>
    <name evidence="12" type="ORF">CH338_28850</name>
</gene>
<evidence type="ECO:0000256" key="4">
    <source>
        <dbReference type="ARBA" id="ARBA00022630"/>
    </source>
</evidence>
<keyword evidence="7" id="KW-0560">Oxidoreductase</keyword>
<dbReference type="GO" id="GO:0009636">
    <property type="term" value="P:response to toxic substance"/>
    <property type="evidence" value="ECO:0007669"/>
    <property type="project" value="UniProtKB-KW"/>
</dbReference>
<evidence type="ECO:0000256" key="7">
    <source>
        <dbReference type="ARBA" id="ARBA00023002"/>
    </source>
</evidence>
<comment type="catalytic activity">
    <reaction evidence="10">
        <text>3 propionate 3-nitronate + 3 O2 + H2O = 3 3-oxopropanoate + 2 nitrate + nitrite + H2O2 + 3 H(+)</text>
        <dbReference type="Rhea" id="RHEA:57332"/>
        <dbReference type="ChEBI" id="CHEBI:15377"/>
        <dbReference type="ChEBI" id="CHEBI:15378"/>
        <dbReference type="ChEBI" id="CHEBI:15379"/>
        <dbReference type="ChEBI" id="CHEBI:16240"/>
        <dbReference type="ChEBI" id="CHEBI:16301"/>
        <dbReference type="ChEBI" id="CHEBI:17632"/>
        <dbReference type="ChEBI" id="CHEBI:33190"/>
        <dbReference type="ChEBI" id="CHEBI:136067"/>
    </reaction>
</comment>